<keyword evidence="3" id="KW-1185">Reference proteome</keyword>
<feature type="chain" id="PRO_5021025516" evidence="1">
    <location>
        <begin position="23"/>
        <end position="234"/>
    </location>
</feature>
<protein>
    <submittedName>
        <fullName evidence="2">Uncharacterized protein DUF3108</fullName>
    </submittedName>
</protein>
<dbReference type="AlphaFoldDB" id="A0A4R3XT64"/>
<gene>
    <name evidence="2" type="ORF">EDC63_12536</name>
</gene>
<dbReference type="Proteomes" id="UP000295367">
    <property type="component" value="Unassembled WGS sequence"/>
</dbReference>
<feature type="signal peptide" evidence="1">
    <location>
        <begin position="1"/>
        <end position="22"/>
    </location>
</feature>
<evidence type="ECO:0000256" key="1">
    <source>
        <dbReference type="SAM" id="SignalP"/>
    </source>
</evidence>
<organism evidence="2 3">
    <name type="scientific">Sulfurirhabdus autotrophica</name>
    <dbReference type="NCBI Taxonomy" id="1706046"/>
    <lineage>
        <taxon>Bacteria</taxon>
        <taxon>Pseudomonadati</taxon>
        <taxon>Pseudomonadota</taxon>
        <taxon>Betaproteobacteria</taxon>
        <taxon>Nitrosomonadales</taxon>
        <taxon>Sulfuricellaceae</taxon>
        <taxon>Sulfurirhabdus</taxon>
    </lineage>
</organism>
<comment type="caution">
    <text evidence="2">The sequence shown here is derived from an EMBL/GenBank/DDBJ whole genome shotgun (WGS) entry which is preliminary data.</text>
</comment>
<accession>A0A4R3XT64</accession>
<evidence type="ECO:0000313" key="2">
    <source>
        <dbReference type="EMBL" id="TCV81248.1"/>
    </source>
</evidence>
<keyword evidence="1" id="KW-0732">Signal</keyword>
<dbReference type="EMBL" id="SMCO01000025">
    <property type="protein sequence ID" value="TCV81248.1"/>
    <property type="molecule type" value="Genomic_DNA"/>
</dbReference>
<dbReference type="Pfam" id="PF11306">
    <property type="entry name" value="DUF3108"/>
    <property type="match status" value="1"/>
</dbReference>
<dbReference type="OrthoDB" id="8559973at2"/>
<dbReference type="InterPro" id="IPR021457">
    <property type="entry name" value="DUF3108"/>
</dbReference>
<proteinExistence type="predicted"/>
<reference evidence="2 3" key="1">
    <citation type="submission" date="2019-03" db="EMBL/GenBank/DDBJ databases">
        <title>Genomic Encyclopedia of Type Strains, Phase IV (KMG-IV): sequencing the most valuable type-strain genomes for metagenomic binning, comparative biology and taxonomic classification.</title>
        <authorList>
            <person name="Goeker M."/>
        </authorList>
    </citation>
    <scope>NUCLEOTIDE SEQUENCE [LARGE SCALE GENOMIC DNA]</scope>
    <source>
        <strain evidence="2 3">DSM 100309</strain>
    </source>
</reference>
<name>A0A4R3XT64_9PROT</name>
<sequence>MGTPVKFLLLIVLFCFSALTLAGTPQRVNATYSFYKSGQEVGVVTETFTRTGNRYEILSETKAIGIFALFAKGNIKLISRGEITKDGLRPLHFEHHRGSDPEKLIVADFDWKAQTLTMKYDGKTETMALVPGTQDRISRMYQFMFEPPKGKSLAFSMSNGRNIDQYHYVLTDQELLKTPAGSFKTSHFVQQHKPDENGAEMWLANTMRYFPVLIIIKEKDGGNLEQQLTKLTIK</sequence>
<evidence type="ECO:0000313" key="3">
    <source>
        <dbReference type="Proteomes" id="UP000295367"/>
    </source>
</evidence>